<name>A0ABN0XY00_9BACL</name>
<dbReference type="RefSeq" id="WP_343856732.1">
    <property type="nucleotide sequence ID" value="NZ_BAAACX010000004.1"/>
</dbReference>
<dbReference type="EMBL" id="BAAACX010000004">
    <property type="protein sequence ID" value="GAA0375660.1"/>
    <property type="molecule type" value="Genomic_DNA"/>
</dbReference>
<gene>
    <name evidence="1" type="ORF">GCM10008933_03530</name>
</gene>
<comment type="caution">
    <text evidence="1">The sequence shown here is derived from an EMBL/GenBank/DDBJ whole genome shotgun (WGS) entry which is preliminary data.</text>
</comment>
<accession>A0ABN0XY00</accession>
<evidence type="ECO:0008006" key="3">
    <source>
        <dbReference type="Google" id="ProtNLM"/>
    </source>
</evidence>
<dbReference type="Pfam" id="PF08893">
    <property type="entry name" value="DUF1839"/>
    <property type="match status" value="1"/>
</dbReference>
<keyword evidence="2" id="KW-1185">Reference proteome</keyword>
<evidence type="ECO:0000313" key="2">
    <source>
        <dbReference type="Proteomes" id="UP001500340"/>
    </source>
</evidence>
<proteinExistence type="predicted"/>
<protein>
    <recommendedName>
        <fullName evidence="3">Butirosin biosynthesis protein H N-terminal domain-containing protein</fullName>
    </recommendedName>
</protein>
<organism evidence="1 2">
    <name type="scientific">Paenibacillus motobuensis</name>
    <dbReference type="NCBI Taxonomy" id="295324"/>
    <lineage>
        <taxon>Bacteria</taxon>
        <taxon>Bacillati</taxon>
        <taxon>Bacillota</taxon>
        <taxon>Bacilli</taxon>
        <taxon>Bacillales</taxon>
        <taxon>Paenibacillaceae</taxon>
        <taxon>Paenibacillus</taxon>
    </lineage>
</organism>
<reference evidence="1 2" key="1">
    <citation type="journal article" date="2019" name="Int. J. Syst. Evol. Microbiol.">
        <title>The Global Catalogue of Microorganisms (GCM) 10K type strain sequencing project: providing services to taxonomists for standard genome sequencing and annotation.</title>
        <authorList>
            <consortium name="The Broad Institute Genomics Platform"/>
            <consortium name="The Broad Institute Genome Sequencing Center for Infectious Disease"/>
            <person name="Wu L."/>
            <person name="Ma J."/>
        </authorList>
    </citation>
    <scope>NUCLEOTIDE SEQUENCE [LARGE SCALE GENOMIC DNA]</scope>
    <source>
        <strain evidence="1 2">JCM 12774</strain>
    </source>
</reference>
<dbReference type="Proteomes" id="UP001500340">
    <property type="component" value="Unassembled WGS sequence"/>
</dbReference>
<evidence type="ECO:0000313" key="1">
    <source>
        <dbReference type="EMBL" id="GAA0375660.1"/>
    </source>
</evidence>
<sequence length="369" mass="44363">MGFDQKKLFIDNNSFCLLGVIGAVARYKYDVSNINKLYFSHTYQYEKQEDKIRFQKNSDLLNINFSRQIILNKEECIKRLRGYYGIEIVYKEYKLFDELMIDIEYFSSIGELILTEIDMFYVSKDRSYHEVNDQHVMIIHNIDKHKGLINVMDNKYGFFDLPIVDYKDFFVEVTERIKRPLYLMLVKRDRLKYNIINKNELFKDISLTIQNRKNENKKYGVKALSIFFEDYLEFLTWNNETLRKEFSIPGLWTINADLRNNSQFLDEFAKENVVFNNVLLSDIKRNLSLLIKNWSIFNRTIYIYKPTKDYIENTKSIFNEIIRLEGEMDNLLDNFKHMIERQFCDEELPLSKENLRGFISGVPDKVYYD</sequence>
<dbReference type="InterPro" id="IPR014989">
    <property type="entry name" value="DUF1839"/>
</dbReference>